<feature type="compositionally biased region" description="Low complexity" evidence="1">
    <location>
        <begin position="120"/>
        <end position="139"/>
    </location>
</feature>
<dbReference type="EMBL" id="ML978078">
    <property type="protein sequence ID" value="KAF2009574.1"/>
    <property type="molecule type" value="Genomic_DNA"/>
</dbReference>
<feature type="region of interest" description="Disordered" evidence="1">
    <location>
        <begin position="314"/>
        <end position="618"/>
    </location>
</feature>
<feature type="compositionally biased region" description="Pro residues" evidence="1">
    <location>
        <begin position="570"/>
        <end position="588"/>
    </location>
</feature>
<feature type="compositionally biased region" description="Basic and acidic residues" evidence="1">
    <location>
        <begin position="476"/>
        <end position="486"/>
    </location>
</feature>
<organism evidence="2 3">
    <name type="scientific">Aaosphaeria arxii CBS 175.79</name>
    <dbReference type="NCBI Taxonomy" id="1450172"/>
    <lineage>
        <taxon>Eukaryota</taxon>
        <taxon>Fungi</taxon>
        <taxon>Dikarya</taxon>
        <taxon>Ascomycota</taxon>
        <taxon>Pezizomycotina</taxon>
        <taxon>Dothideomycetes</taxon>
        <taxon>Pleosporomycetidae</taxon>
        <taxon>Pleosporales</taxon>
        <taxon>Pleosporales incertae sedis</taxon>
        <taxon>Aaosphaeria</taxon>
    </lineage>
</organism>
<feature type="compositionally biased region" description="Acidic residues" evidence="1">
    <location>
        <begin position="275"/>
        <end position="302"/>
    </location>
</feature>
<keyword evidence="3" id="KW-1185">Reference proteome</keyword>
<reference evidence="2" key="1">
    <citation type="journal article" date="2020" name="Stud. Mycol.">
        <title>101 Dothideomycetes genomes: a test case for predicting lifestyles and emergence of pathogens.</title>
        <authorList>
            <person name="Haridas S."/>
            <person name="Albert R."/>
            <person name="Binder M."/>
            <person name="Bloem J."/>
            <person name="Labutti K."/>
            <person name="Salamov A."/>
            <person name="Andreopoulos B."/>
            <person name="Baker S."/>
            <person name="Barry K."/>
            <person name="Bills G."/>
            <person name="Bluhm B."/>
            <person name="Cannon C."/>
            <person name="Castanera R."/>
            <person name="Culley D."/>
            <person name="Daum C."/>
            <person name="Ezra D."/>
            <person name="Gonzalez J."/>
            <person name="Henrissat B."/>
            <person name="Kuo A."/>
            <person name="Liang C."/>
            <person name="Lipzen A."/>
            <person name="Lutzoni F."/>
            <person name="Magnuson J."/>
            <person name="Mondo S."/>
            <person name="Nolan M."/>
            <person name="Ohm R."/>
            <person name="Pangilinan J."/>
            <person name="Park H.-J."/>
            <person name="Ramirez L."/>
            <person name="Alfaro M."/>
            <person name="Sun H."/>
            <person name="Tritt A."/>
            <person name="Yoshinaga Y."/>
            <person name="Zwiers L.-H."/>
            <person name="Turgeon B."/>
            <person name="Goodwin S."/>
            <person name="Spatafora J."/>
            <person name="Crous P."/>
            <person name="Grigoriev I."/>
        </authorList>
    </citation>
    <scope>NUCLEOTIDE SEQUENCE</scope>
    <source>
        <strain evidence="2">CBS 175.79</strain>
    </source>
</reference>
<dbReference type="RefSeq" id="XP_033377913.1">
    <property type="nucleotide sequence ID" value="XM_033532486.1"/>
</dbReference>
<proteinExistence type="predicted"/>
<name>A0A6A5X9Y6_9PLEO</name>
<feature type="compositionally biased region" description="Polar residues" evidence="1">
    <location>
        <begin position="146"/>
        <end position="164"/>
    </location>
</feature>
<feature type="region of interest" description="Disordered" evidence="1">
    <location>
        <begin position="1"/>
        <end position="164"/>
    </location>
</feature>
<feature type="compositionally biased region" description="Low complexity" evidence="1">
    <location>
        <begin position="91"/>
        <end position="108"/>
    </location>
</feature>
<protein>
    <submittedName>
        <fullName evidence="2">Uncharacterized protein</fullName>
    </submittedName>
</protein>
<evidence type="ECO:0000256" key="1">
    <source>
        <dbReference type="SAM" id="MobiDB-lite"/>
    </source>
</evidence>
<evidence type="ECO:0000313" key="3">
    <source>
        <dbReference type="Proteomes" id="UP000799778"/>
    </source>
</evidence>
<feature type="compositionally biased region" description="Basic and acidic residues" evidence="1">
    <location>
        <begin position="353"/>
        <end position="382"/>
    </location>
</feature>
<feature type="compositionally biased region" description="Pro residues" evidence="1">
    <location>
        <begin position="29"/>
        <end position="39"/>
    </location>
</feature>
<dbReference type="Proteomes" id="UP000799778">
    <property type="component" value="Unassembled WGS sequence"/>
</dbReference>
<feature type="region of interest" description="Disordered" evidence="1">
    <location>
        <begin position="274"/>
        <end position="302"/>
    </location>
</feature>
<gene>
    <name evidence="2" type="ORF">BU24DRAFT_467935</name>
</gene>
<feature type="compositionally biased region" description="Polar residues" evidence="1">
    <location>
        <begin position="501"/>
        <end position="527"/>
    </location>
</feature>
<dbReference type="GeneID" id="54289883"/>
<sequence length="712" mass="76937">MSSLRPDDDTETVLKTLPYLTHEDSMPPTTLPPNPPLPNPTGESDRSLIEVSLNPPPSDPSSSPPPPSPKPNPKTNPRKRPNPATAPPLPTTTSTTAAGAPSTSTPLPKRLRSAGPLPPASSSSTTHPQPSPLIPLSRIPPDHRTYSYTPSTLHHPSPSAAPSYNPTTLHRNNITHFITSLLTLAGDFPVLPDAIRPPGRMEHWDRTLVYNLHHVYASLPAAGDEGGGGRRRDVRALHRHYESAVLRRGGERRADGEISRVVLGEFYAMRGWKGEEEESGLSGEDGEESSEVGEEEEDEDVDVDVAGLRSLEDKGARLLSSPSLSEESEEVSGGSEKESEGNEETNGGGPSGRTERRDKDKDKLADPETGRVDVLDRTDGEVVSRGNSPVANLSDDLNEISSALSADDMSTEPKPISSRAKGKLRQDSLTEDDDFPDVDSPAPNSSPSLSDEAVEDSEQIFNDAIKSINQQQRPRSQNDDGDEHHSTSQTTHQLPDKHTVYTYSAGQTEVESNQASSSRPEATSTQKPPHRCSLRVPTSNRPKEPKSTYVPYKQHRYNPPPSNQPSNTPTAPPTKPPPEPIDPQPQAPGPDFESEPNTSRRPSAETVDFPPPSDEPINATRNTIAHALARHNDTMRILFAQSASLILRTARSSFDATFGAAALDDAGRIHRLGDALGENVAAMARLRAEVRKLGRELDGLDGGSDGEEAEEE</sequence>
<dbReference type="AlphaFoldDB" id="A0A6A5X9Y6"/>
<evidence type="ECO:0000313" key="2">
    <source>
        <dbReference type="EMBL" id="KAF2009574.1"/>
    </source>
</evidence>
<accession>A0A6A5X9Y6</accession>
<feature type="compositionally biased region" description="Pro residues" evidence="1">
    <location>
        <begin position="54"/>
        <end position="74"/>
    </location>
</feature>